<keyword evidence="4" id="KW-0808">Transferase</keyword>
<organism evidence="10 11">
    <name type="scientific">Paenibacillus cisolokensis</name>
    <dbReference type="NCBI Taxonomy" id="1658519"/>
    <lineage>
        <taxon>Bacteria</taxon>
        <taxon>Bacillati</taxon>
        <taxon>Bacillota</taxon>
        <taxon>Bacilli</taxon>
        <taxon>Bacillales</taxon>
        <taxon>Paenibacillaceae</taxon>
        <taxon>Paenibacillus</taxon>
    </lineage>
</organism>
<dbReference type="Pfam" id="PF06580">
    <property type="entry name" value="His_kinase"/>
    <property type="match status" value="1"/>
</dbReference>
<dbReference type="CDD" id="cd12912">
    <property type="entry name" value="PDC2_MCP_like"/>
    <property type="match status" value="1"/>
</dbReference>
<dbReference type="Pfam" id="PF00672">
    <property type="entry name" value="HAMP"/>
    <property type="match status" value="1"/>
</dbReference>
<dbReference type="InterPro" id="IPR050640">
    <property type="entry name" value="Bact_2-comp_sensor_kinase"/>
</dbReference>
<evidence type="ECO:0000256" key="6">
    <source>
        <dbReference type="ARBA" id="ARBA00022989"/>
    </source>
</evidence>
<evidence type="ECO:0000256" key="1">
    <source>
        <dbReference type="ARBA" id="ARBA00004651"/>
    </source>
</evidence>
<evidence type="ECO:0000256" key="8">
    <source>
        <dbReference type="SAM" id="Phobius"/>
    </source>
</evidence>
<dbReference type="PROSITE" id="PS50885">
    <property type="entry name" value="HAMP"/>
    <property type="match status" value="1"/>
</dbReference>
<dbReference type="InterPro" id="IPR003660">
    <property type="entry name" value="HAMP_dom"/>
</dbReference>
<evidence type="ECO:0000313" key="11">
    <source>
        <dbReference type="Proteomes" id="UP000680304"/>
    </source>
</evidence>
<gene>
    <name evidence="10" type="ORF">PACILC2_02460</name>
</gene>
<evidence type="ECO:0000256" key="2">
    <source>
        <dbReference type="ARBA" id="ARBA00022475"/>
    </source>
</evidence>
<dbReference type="InterPro" id="IPR036890">
    <property type="entry name" value="HATPase_C_sf"/>
</dbReference>
<name>A0ABQ4N0I2_9BACL</name>
<evidence type="ECO:0000256" key="4">
    <source>
        <dbReference type="ARBA" id="ARBA00022679"/>
    </source>
</evidence>
<evidence type="ECO:0000256" key="7">
    <source>
        <dbReference type="ARBA" id="ARBA00023136"/>
    </source>
</evidence>
<dbReference type="CDD" id="cd06225">
    <property type="entry name" value="HAMP"/>
    <property type="match status" value="1"/>
</dbReference>
<keyword evidence="3" id="KW-0597">Phosphoprotein</keyword>
<dbReference type="SMART" id="SM00304">
    <property type="entry name" value="HAMP"/>
    <property type="match status" value="1"/>
</dbReference>
<dbReference type="PANTHER" id="PTHR34220:SF7">
    <property type="entry name" value="SENSOR HISTIDINE KINASE YPDA"/>
    <property type="match status" value="1"/>
</dbReference>
<evidence type="ECO:0000259" key="9">
    <source>
        <dbReference type="PROSITE" id="PS50885"/>
    </source>
</evidence>
<dbReference type="PANTHER" id="PTHR34220">
    <property type="entry name" value="SENSOR HISTIDINE KINASE YPDA"/>
    <property type="match status" value="1"/>
</dbReference>
<keyword evidence="2" id="KW-1003">Cell membrane</keyword>
<reference evidence="10 11" key="1">
    <citation type="submission" date="2021-04" db="EMBL/GenBank/DDBJ databases">
        <title>Draft genome sequence of Paenibacillus cisolokensis, LC2-13A.</title>
        <authorList>
            <person name="Uke A."/>
            <person name="Chhe C."/>
            <person name="Baramee S."/>
            <person name="Kosugi A."/>
        </authorList>
    </citation>
    <scope>NUCLEOTIDE SEQUENCE [LARGE SCALE GENOMIC DNA]</scope>
    <source>
        <strain evidence="10 11">LC2-13A</strain>
    </source>
</reference>
<dbReference type="Gene3D" id="3.30.565.10">
    <property type="entry name" value="Histidine kinase-like ATPase, C-terminal domain"/>
    <property type="match status" value="1"/>
</dbReference>
<comment type="caution">
    <text evidence="10">The sequence shown here is derived from an EMBL/GenBank/DDBJ whole genome shotgun (WGS) entry which is preliminary data.</text>
</comment>
<feature type="domain" description="HAMP" evidence="9">
    <location>
        <begin position="318"/>
        <end position="370"/>
    </location>
</feature>
<dbReference type="SUPFAM" id="SSF158472">
    <property type="entry name" value="HAMP domain-like"/>
    <property type="match status" value="1"/>
</dbReference>
<evidence type="ECO:0000256" key="5">
    <source>
        <dbReference type="ARBA" id="ARBA00022692"/>
    </source>
</evidence>
<dbReference type="Gene3D" id="6.10.340.10">
    <property type="match status" value="1"/>
</dbReference>
<keyword evidence="10" id="KW-0418">Kinase</keyword>
<comment type="subcellular location">
    <subcellularLocation>
        <location evidence="1">Cell membrane</location>
        <topology evidence="1">Multi-pass membrane protein</topology>
    </subcellularLocation>
</comment>
<dbReference type="Proteomes" id="UP000680304">
    <property type="component" value="Unassembled WGS sequence"/>
</dbReference>
<dbReference type="SUPFAM" id="SSF55874">
    <property type="entry name" value="ATPase domain of HSP90 chaperone/DNA topoisomerase II/histidine kinase"/>
    <property type="match status" value="1"/>
</dbReference>
<keyword evidence="5 8" id="KW-0812">Transmembrane</keyword>
<feature type="transmembrane region" description="Helical" evidence="8">
    <location>
        <begin position="15"/>
        <end position="36"/>
    </location>
</feature>
<accession>A0ABQ4N0I2</accession>
<evidence type="ECO:0000313" key="10">
    <source>
        <dbReference type="EMBL" id="GIQ61678.1"/>
    </source>
</evidence>
<dbReference type="EMBL" id="BOVJ01000007">
    <property type="protein sequence ID" value="GIQ61678.1"/>
    <property type="molecule type" value="Genomic_DNA"/>
</dbReference>
<proteinExistence type="predicted"/>
<evidence type="ECO:0000256" key="3">
    <source>
        <dbReference type="ARBA" id="ARBA00022553"/>
    </source>
</evidence>
<dbReference type="Gene3D" id="3.30.450.20">
    <property type="entry name" value="PAS domain"/>
    <property type="match status" value="2"/>
</dbReference>
<dbReference type="Pfam" id="PF02743">
    <property type="entry name" value="dCache_1"/>
    <property type="match status" value="1"/>
</dbReference>
<keyword evidence="11" id="KW-1185">Reference proteome</keyword>
<dbReference type="GO" id="GO:0016301">
    <property type="term" value="F:kinase activity"/>
    <property type="evidence" value="ECO:0007669"/>
    <property type="project" value="UniProtKB-KW"/>
</dbReference>
<feature type="transmembrane region" description="Helical" evidence="8">
    <location>
        <begin position="297"/>
        <end position="320"/>
    </location>
</feature>
<dbReference type="InterPro" id="IPR033479">
    <property type="entry name" value="dCache_1"/>
</dbReference>
<keyword evidence="6 8" id="KW-1133">Transmembrane helix</keyword>
<sequence length="614" mass="69960">MHVIDLIRNKLKWKLMIVISALILFVVTIIGTVSYWQTSRTIKRDVQRLSNQVLKQANLNLERYFKGYSQGFLLISLSPDLEKWLQVEKENMLDSVLYYQKINDVYVQPFLYQYPEILSLTLYNTNGNEISRTFRNGFKRNYKFTESGLDAFLNDNYTVDVRWSRDYLDYKGDEVEIPVITMVKKLRYGQHTGYLKIDIDLDPALRIVNELEIGDKGYGFISDSAGRIIAHPDESLITARMPEELIAGMGNRANGSFFREDTHEFVLFRSMDSSDWRTVVVVPYHEFASSIYFIRKFTAIVAAAALFCSILLAIGISASFTKRIAKLRKIIKNTARGKFDVKADIGGTDEVAELGMAYNAMLEDLDNTVNALAETKVAQQKAILSALQSQIDSHFLYNTLESINSLAALSGHTQIEQTTIALSKMLRYTSDYKGTVVPVEDEIRHLSNYLDIMKIRMGDDLEYVLDIDSRCLSGFCLKAIMQPIVENSMKHTEVPMDTPLRVWITVGFAVYDNTEYLVIRVVDNGQGFRKEKLEEIAGHIRQINISPLHHQHANIGLLNIHFRLKMYYPHDTHTGIVLGNADRGSGAAVEIRFPFQTHAKQEVSADVLQRNHCG</sequence>
<keyword evidence="7 8" id="KW-0472">Membrane</keyword>
<dbReference type="InterPro" id="IPR010559">
    <property type="entry name" value="Sig_transdc_His_kin_internal"/>
</dbReference>
<protein>
    <submittedName>
        <fullName evidence="10">Two-component sensor kinase</fullName>
    </submittedName>
</protein>
<dbReference type="RefSeq" id="WP_213526917.1">
    <property type="nucleotide sequence ID" value="NZ_BOVJ01000007.1"/>
</dbReference>